<dbReference type="Pfam" id="PF00668">
    <property type="entry name" value="Condensation"/>
    <property type="match status" value="1"/>
</dbReference>
<dbReference type="PANTHER" id="PTHR45527">
    <property type="entry name" value="NONRIBOSOMAL PEPTIDE SYNTHETASE"/>
    <property type="match status" value="1"/>
</dbReference>
<dbReference type="Gene3D" id="3.40.50.12780">
    <property type="entry name" value="N-terminal domain of ligase-like"/>
    <property type="match status" value="1"/>
</dbReference>
<dbReference type="InterPro" id="IPR025110">
    <property type="entry name" value="AMP-bd_C"/>
</dbReference>
<dbReference type="AlphaFoldDB" id="A0A8J3BWQ3"/>
<dbReference type="Proteomes" id="UP000656042">
    <property type="component" value="Unassembled WGS sequence"/>
</dbReference>
<dbReference type="InterPro" id="IPR029058">
    <property type="entry name" value="AB_hydrolase_fold"/>
</dbReference>
<dbReference type="InterPro" id="IPR001242">
    <property type="entry name" value="Condensation_dom"/>
</dbReference>
<dbReference type="Gene3D" id="3.40.50.1820">
    <property type="entry name" value="alpha/beta hydrolase"/>
    <property type="match status" value="1"/>
</dbReference>
<dbReference type="PROSITE" id="PS50075">
    <property type="entry name" value="CARRIER"/>
    <property type="match status" value="1"/>
</dbReference>
<dbReference type="SMART" id="SM00823">
    <property type="entry name" value="PKS_PP"/>
    <property type="match status" value="1"/>
</dbReference>
<keyword evidence="3" id="KW-0597">Phosphoprotein</keyword>
<dbReference type="SUPFAM" id="SSF47336">
    <property type="entry name" value="ACP-like"/>
    <property type="match status" value="1"/>
</dbReference>
<dbReference type="FunFam" id="3.40.50.980:FF:000002">
    <property type="entry name" value="Enterobactin synthetase component F"/>
    <property type="match status" value="1"/>
</dbReference>
<dbReference type="GO" id="GO:0005829">
    <property type="term" value="C:cytosol"/>
    <property type="evidence" value="ECO:0007669"/>
    <property type="project" value="TreeGrafter"/>
</dbReference>
<comment type="cofactor">
    <cofactor evidence="1">
        <name>pantetheine 4'-phosphate</name>
        <dbReference type="ChEBI" id="CHEBI:47942"/>
    </cofactor>
</comment>
<dbReference type="InterPro" id="IPR045851">
    <property type="entry name" value="AMP-bd_C_sf"/>
</dbReference>
<dbReference type="GO" id="GO:0072330">
    <property type="term" value="P:monocarboxylic acid biosynthetic process"/>
    <property type="evidence" value="ECO:0007669"/>
    <property type="project" value="UniProtKB-ARBA"/>
</dbReference>
<dbReference type="Gene3D" id="3.30.559.30">
    <property type="entry name" value="Nonribosomal peptide synthetase, condensation domain"/>
    <property type="match status" value="1"/>
</dbReference>
<dbReference type="FunFam" id="1.10.1200.10:FF:000016">
    <property type="entry name" value="Non-ribosomal peptide synthase"/>
    <property type="match status" value="1"/>
</dbReference>
<dbReference type="GO" id="GO:0008610">
    <property type="term" value="P:lipid biosynthetic process"/>
    <property type="evidence" value="ECO:0007669"/>
    <property type="project" value="UniProtKB-ARBA"/>
</dbReference>
<dbReference type="Gene3D" id="3.30.559.10">
    <property type="entry name" value="Chloramphenicol acetyltransferase-like domain"/>
    <property type="match status" value="1"/>
</dbReference>
<gene>
    <name evidence="5" type="primary">entF</name>
    <name evidence="5" type="ORF">GCM10012284_08920</name>
</gene>
<dbReference type="InterPro" id="IPR020806">
    <property type="entry name" value="PKS_PP-bd"/>
</dbReference>
<dbReference type="SUPFAM" id="SSF52777">
    <property type="entry name" value="CoA-dependent acyltransferases"/>
    <property type="match status" value="2"/>
</dbReference>
<dbReference type="GO" id="GO:0043041">
    <property type="term" value="P:amino acid activation for nonribosomal peptide biosynthetic process"/>
    <property type="evidence" value="ECO:0007669"/>
    <property type="project" value="TreeGrafter"/>
</dbReference>
<dbReference type="InterPro" id="IPR000873">
    <property type="entry name" value="AMP-dep_synth/lig_dom"/>
</dbReference>
<dbReference type="Pfam" id="PF00975">
    <property type="entry name" value="Thioesterase"/>
    <property type="match status" value="1"/>
</dbReference>
<accession>A0A8J3BWQ3</accession>
<evidence type="ECO:0000313" key="6">
    <source>
        <dbReference type="Proteomes" id="UP000656042"/>
    </source>
</evidence>
<evidence type="ECO:0000259" key="4">
    <source>
        <dbReference type="PROSITE" id="PS50075"/>
    </source>
</evidence>
<dbReference type="InterPro" id="IPR020802">
    <property type="entry name" value="TesA-like"/>
</dbReference>
<dbReference type="Pfam" id="PF00501">
    <property type="entry name" value="AMP-binding"/>
    <property type="match status" value="2"/>
</dbReference>
<dbReference type="InterPro" id="IPR006162">
    <property type="entry name" value="Ppantetheine_attach_site"/>
</dbReference>
<dbReference type="GO" id="GO:0009366">
    <property type="term" value="C:enterobactin synthetase complex"/>
    <property type="evidence" value="ECO:0007669"/>
    <property type="project" value="TreeGrafter"/>
</dbReference>
<reference evidence="5" key="2">
    <citation type="submission" date="2020-09" db="EMBL/GenBank/DDBJ databases">
        <authorList>
            <person name="Sun Q."/>
            <person name="Zhou Y."/>
        </authorList>
    </citation>
    <scope>NUCLEOTIDE SEQUENCE</scope>
    <source>
        <strain evidence="5">CGMCC 4.7299</strain>
    </source>
</reference>
<dbReference type="Gene3D" id="3.30.300.30">
    <property type="match status" value="1"/>
</dbReference>
<dbReference type="Pfam" id="PF00550">
    <property type="entry name" value="PP-binding"/>
    <property type="match status" value="1"/>
</dbReference>
<dbReference type="SUPFAM" id="SSF53474">
    <property type="entry name" value="alpha/beta-Hydrolases"/>
    <property type="match status" value="1"/>
</dbReference>
<dbReference type="GO" id="GO:0047527">
    <property type="term" value="F:2,3-dihydroxybenzoate-serine ligase activity"/>
    <property type="evidence" value="ECO:0007669"/>
    <property type="project" value="TreeGrafter"/>
</dbReference>
<name>A0A8J3BWQ3_9ACTN</name>
<keyword evidence="6" id="KW-1185">Reference proteome</keyword>
<dbReference type="GO" id="GO:0009239">
    <property type="term" value="P:enterobactin biosynthetic process"/>
    <property type="evidence" value="ECO:0007669"/>
    <property type="project" value="TreeGrafter"/>
</dbReference>
<dbReference type="SMART" id="SM00824">
    <property type="entry name" value="PKS_TE"/>
    <property type="match status" value="1"/>
</dbReference>
<keyword evidence="2" id="KW-0596">Phosphopantetheine</keyword>
<dbReference type="InterPro" id="IPR001031">
    <property type="entry name" value="Thioesterase"/>
</dbReference>
<comment type="caution">
    <text evidence="5">The sequence shown here is derived from an EMBL/GenBank/DDBJ whole genome shotgun (WGS) entry which is preliminary data.</text>
</comment>
<dbReference type="InterPro" id="IPR010071">
    <property type="entry name" value="AA_adenyl_dom"/>
</dbReference>
<dbReference type="PANTHER" id="PTHR45527:SF1">
    <property type="entry name" value="FATTY ACID SYNTHASE"/>
    <property type="match status" value="1"/>
</dbReference>
<sequence>MNADRRPLTAAQQALWIAQSLDPHNPTYLCAHRVDLDGPLDTDRLLAAITEVVAQTEVLHTGFATDGDQVWRVPQPAPPVELIDLADETAVARWIDADLSVAPPLSGAALSRQALLRTGPGRTVWYVRAHHLLLDGYAFSMVTERVIATYLAKGRGEAAAPAAFRPLDALLDDERAYQSAGRAAADREFWRDRLAGAPEPARLADRSAAPAHRRAQRRTDLPADAGNAIRAAADRLGATWAEVAFAVTALYLHRITGATDLTLGMPVAGRLGTVAARIPSSVVNVLPLRLAVPPRTTVRTLVAGVQRELRSALRHQRYRYEWLQRDLGLVGTGRRLFGPQVNVKPFRRVLDLGDGVTARVHYLATGPVEDIEITVGTDTGTGAMDLTVDANPLVYDDVALDGHFARLRVLLTRFADLHPDTPVAEVEVLTGTERDLVLHRWNDTAHPVLDRTLTDLLEQQAARTPDAIAVRAEGAELTYAHLHERADRLARWLTARGARPGALVAVALPRGVDLMVALLGVLKSGAAYLPLDLSYPAQRREFMVGDARPVQVLDALPDLREVPDVATVAAGPGDAAYAIYTSGSTGRPKGVLVPHRAIVNRLLWMQDRYRLTAADRVLQKTPSGFDVSVWEFFWPLLTGATLVTAEPQGHKDPAYLADLIAREGIGTVHFVPSMLRVFLAEPSAARTAGVLRRVICSGEELPEDLAREFHRVVGARLHNLYGPTEAAVDVTAWECAPGDPPGPVPIGRPVWNTRIYLLDPGGRPVPPGVAGELHIAGIQVASGYLRRPELTAERFVADPWGGPGDRMYRTGDLARWRPDGAIEFLGRMDGQVKIRGFRVELGEIEAVLAGHPRVRRAAVALAGGRICAYVVGELEPEHCRAYLSTMLPEHMVPAAVVALDDLPLTPSGKLDRRALPAPAPRTSGAAPRTPAQAAIAGLVAQVLGVAPPGPDDNFFDLGGHSLLAATLVRRIREELGTSLPLAAVFAAPTPAGLAARLHTARQGGDAEREGDEALGVLLPLRPAPDGPALFCVHPAGGLSWCYAGLLPHLHPSVAVYGIQAPGLTGRPAGRSLAETARDYARRIREARPRGPYALAGWSVGGVLAHAVAVELRAAGERVVALALLDAYPADQWRDLPTPTRTDALRAVLHMAGRDESAVDGTVSTAAVLDVLRHDHSPMAALGESVLAAIPDVVVDNARMMREHRHRRYDGDAVLYVAGAPRSEHWLDPGGWRPYLGGTLTVRRLDCTHPGMMGPIALDFIGRDLSRLLVTG</sequence>
<feature type="domain" description="Carrier" evidence="4">
    <location>
        <begin position="926"/>
        <end position="1001"/>
    </location>
</feature>
<dbReference type="NCBIfam" id="TIGR01733">
    <property type="entry name" value="AA-adenyl-dom"/>
    <property type="match status" value="1"/>
</dbReference>
<evidence type="ECO:0000256" key="2">
    <source>
        <dbReference type="ARBA" id="ARBA00022450"/>
    </source>
</evidence>
<dbReference type="RefSeq" id="WP_189077683.1">
    <property type="nucleotide sequence ID" value="NZ_BMMX01000001.1"/>
</dbReference>
<dbReference type="InterPro" id="IPR036736">
    <property type="entry name" value="ACP-like_sf"/>
</dbReference>
<proteinExistence type="predicted"/>
<dbReference type="FunFam" id="2.30.38.10:FF:000001">
    <property type="entry name" value="Non-ribosomal peptide synthetase PvdI"/>
    <property type="match status" value="1"/>
</dbReference>
<dbReference type="EMBL" id="BMMX01000001">
    <property type="protein sequence ID" value="GGK77143.1"/>
    <property type="molecule type" value="Genomic_DNA"/>
</dbReference>
<dbReference type="CDD" id="cd17646">
    <property type="entry name" value="A_NRPS_AB3403-like"/>
    <property type="match status" value="1"/>
</dbReference>
<evidence type="ECO:0000256" key="1">
    <source>
        <dbReference type="ARBA" id="ARBA00001957"/>
    </source>
</evidence>
<dbReference type="InterPro" id="IPR042099">
    <property type="entry name" value="ANL_N_sf"/>
</dbReference>
<dbReference type="PROSITE" id="PS00012">
    <property type="entry name" value="PHOSPHOPANTETHEINE"/>
    <property type="match status" value="1"/>
</dbReference>
<dbReference type="FunFam" id="3.40.50.12780:FF:000012">
    <property type="entry name" value="Non-ribosomal peptide synthetase"/>
    <property type="match status" value="1"/>
</dbReference>
<dbReference type="Pfam" id="PF13193">
    <property type="entry name" value="AMP-binding_C"/>
    <property type="match status" value="1"/>
</dbReference>
<dbReference type="SUPFAM" id="SSF56801">
    <property type="entry name" value="Acetyl-CoA synthetase-like"/>
    <property type="match status" value="1"/>
</dbReference>
<evidence type="ECO:0000256" key="3">
    <source>
        <dbReference type="ARBA" id="ARBA00022553"/>
    </source>
</evidence>
<evidence type="ECO:0000313" key="5">
    <source>
        <dbReference type="EMBL" id="GGK77143.1"/>
    </source>
</evidence>
<organism evidence="5 6">
    <name type="scientific">Mangrovihabitans endophyticus</name>
    <dbReference type="NCBI Taxonomy" id="1751298"/>
    <lineage>
        <taxon>Bacteria</taxon>
        <taxon>Bacillati</taxon>
        <taxon>Actinomycetota</taxon>
        <taxon>Actinomycetes</taxon>
        <taxon>Micromonosporales</taxon>
        <taxon>Micromonosporaceae</taxon>
        <taxon>Mangrovihabitans</taxon>
    </lineage>
</organism>
<reference evidence="5" key="1">
    <citation type="journal article" date="2014" name="Int. J. Syst. Evol. Microbiol.">
        <title>Complete genome sequence of Corynebacterium casei LMG S-19264T (=DSM 44701T), isolated from a smear-ripened cheese.</title>
        <authorList>
            <consortium name="US DOE Joint Genome Institute (JGI-PGF)"/>
            <person name="Walter F."/>
            <person name="Albersmeier A."/>
            <person name="Kalinowski J."/>
            <person name="Ruckert C."/>
        </authorList>
    </citation>
    <scope>NUCLEOTIDE SEQUENCE</scope>
    <source>
        <strain evidence="5">CGMCC 4.7299</strain>
    </source>
</reference>
<dbReference type="GO" id="GO:0031177">
    <property type="term" value="F:phosphopantetheine binding"/>
    <property type="evidence" value="ECO:0007669"/>
    <property type="project" value="InterPro"/>
</dbReference>
<protein>
    <submittedName>
        <fullName evidence="5">Enterobactin synthase subunit F</fullName>
    </submittedName>
</protein>
<dbReference type="InterPro" id="IPR009081">
    <property type="entry name" value="PP-bd_ACP"/>
</dbReference>
<dbReference type="InterPro" id="IPR023213">
    <property type="entry name" value="CAT-like_dom_sf"/>
</dbReference>